<dbReference type="KEGG" id="ams:AMIS_60"/>
<feature type="transmembrane region" description="Helical" evidence="1">
    <location>
        <begin position="143"/>
        <end position="164"/>
    </location>
</feature>
<protein>
    <recommendedName>
        <fullName evidence="5">Tissue inhibitor of metalloproteinase</fullName>
    </recommendedName>
</protein>
<name>I0GWT9_ACTM4</name>
<keyword evidence="1" id="KW-0812">Transmembrane</keyword>
<keyword evidence="2" id="KW-0732">Signal</keyword>
<keyword evidence="1" id="KW-1133">Transmembrane helix</keyword>
<evidence type="ECO:0000256" key="2">
    <source>
        <dbReference type="SAM" id="SignalP"/>
    </source>
</evidence>
<dbReference type="HOGENOM" id="CLU_113253_0_0_11"/>
<keyword evidence="1" id="KW-0472">Membrane</keyword>
<dbReference type="Gene3D" id="2.40.50.120">
    <property type="match status" value="1"/>
</dbReference>
<reference evidence="3 4" key="1">
    <citation type="submission" date="2012-02" db="EMBL/GenBank/DDBJ databases">
        <title>Complete genome sequence of Actinoplanes missouriensis 431 (= NBRC 102363).</title>
        <authorList>
            <person name="Ohnishi Y."/>
            <person name="Ishikawa J."/>
            <person name="Sekine M."/>
            <person name="Hosoyama A."/>
            <person name="Harada T."/>
            <person name="Narita H."/>
            <person name="Hata T."/>
            <person name="Konno Y."/>
            <person name="Tutikane K."/>
            <person name="Fujita N."/>
            <person name="Horinouchi S."/>
            <person name="Hayakawa M."/>
        </authorList>
    </citation>
    <scope>NUCLEOTIDE SEQUENCE [LARGE SCALE GENOMIC DNA]</scope>
    <source>
        <strain evidence="4">ATCC 14538 / DSM 43046 / CBS 188.64 / JCM 3121 / NBRC 102363 / NCIMB 12654 / NRRL B-3342 / UNCC 431</strain>
    </source>
</reference>
<evidence type="ECO:0000256" key="1">
    <source>
        <dbReference type="SAM" id="Phobius"/>
    </source>
</evidence>
<sequence>MIMRRILVLLLLVIGPVPFAAEAAWACSCGGDGGIAKAQLAFDGVVRSVESGDGLQRVRFAVGTVLKGEAGAEVTLTTSDNEASCGYRFDEGKRYRVYAFSGTTSLCSGNEILAAAPATTAPATTALATTAAAEDPSGTDRTLVFGIGAGLVALFVGFGVTMLVRYPRGRD</sequence>
<feature type="signal peptide" evidence="2">
    <location>
        <begin position="1"/>
        <end position="20"/>
    </location>
</feature>
<gene>
    <name evidence="3" type="ordered locus">AMIS_60</name>
</gene>
<proteinExistence type="predicted"/>
<organism evidence="3 4">
    <name type="scientific">Actinoplanes missouriensis (strain ATCC 14538 / DSM 43046 / CBS 188.64 / JCM 3121 / NBRC 102363 / NCIMB 12654 / NRRL B-3342 / UNCC 431)</name>
    <dbReference type="NCBI Taxonomy" id="512565"/>
    <lineage>
        <taxon>Bacteria</taxon>
        <taxon>Bacillati</taxon>
        <taxon>Actinomycetota</taxon>
        <taxon>Actinomycetes</taxon>
        <taxon>Micromonosporales</taxon>
        <taxon>Micromonosporaceae</taxon>
        <taxon>Actinoplanes</taxon>
    </lineage>
</organism>
<dbReference type="eggNOG" id="ENOG5030IXP">
    <property type="taxonomic scope" value="Bacteria"/>
</dbReference>
<evidence type="ECO:0000313" key="4">
    <source>
        <dbReference type="Proteomes" id="UP000007882"/>
    </source>
</evidence>
<evidence type="ECO:0000313" key="3">
    <source>
        <dbReference type="EMBL" id="BAL85226.1"/>
    </source>
</evidence>
<dbReference type="EMBL" id="AP012319">
    <property type="protein sequence ID" value="BAL85226.1"/>
    <property type="molecule type" value="Genomic_DNA"/>
</dbReference>
<dbReference type="Proteomes" id="UP000007882">
    <property type="component" value="Chromosome"/>
</dbReference>
<evidence type="ECO:0008006" key="5">
    <source>
        <dbReference type="Google" id="ProtNLM"/>
    </source>
</evidence>
<dbReference type="STRING" id="512565.AMIS_60"/>
<dbReference type="AlphaFoldDB" id="I0GWT9"/>
<feature type="chain" id="PRO_5039118238" description="Tissue inhibitor of metalloproteinase" evidence="2">
    <location>
        <begin position="21"/>
        <end position="171"/>
    </location>
</feature>
<dbReference type="InterPro" id="IPR008993">
    <property type="entry name" value="TIMP-like_OB-fold"/>
</dbReference>
<keyword evidence="4" id="KW-1185">Reference proteome</keyword>
<dbReference type="PATRIC" id="fig|512565.3.peg.7"/>
<accession>I0GWT9</accession>